<evidence type="ECO:0000313" key="1">
    <source>
        <dbReference type="EMBL" id="JAP07324.1"/>
    </source>
</evidence>
<proteinExistence type="predicted"/>
<accession>A0A0V0GGE7</accession>
<sequence>FFFLQVALYFSHRLQFLYFPNHSFYFSLTVTNTQSVTTFKKYKQFYFFVLQSWRSIIKTPLFVNSSLRIGESWELEDLMRKIIDGHRG</sequence>
<organism evidence="1">
    <name type="scientific">Solanum chacoense</name>
    <name type="common">Chaco potato</name>
    <dbReference type="NCBI Taxonomy" id="4108"/>
    <lineage>
        <taxon>Eukaryota</taxon>
        <taxon>Viridiplantae</taxon>
        <taxon>Streptophyta</taxon>
        <taxon>Embryophyta</taxon>
        <taxon>Tracheophyta</taxon>
        <taxon>Spermatophyta</taxon>
        <taxon>Magnoliopsida</taxon>
        <taxon>eudicotyledons</taxon>
        <taxon>Gunneridae</taxon>
        <taxon>Pentapetalae</taxon>
        <taxon>asterids</taxon>
        <taxon>lamiids</taxon>
        <taxon>Solanales</taxon>
        <taxon>Solanaceae</taxon>
        <taxon>Solanoideae</taxon>
        <taxon>Solaneae</taxon>
        <taxon>Solanum</taxon>
    </lineage>
</organism>
<feature type="non-terminal residue" evidence="1">
    <location>
        <position position="1"/>
    </location>
</feature>
<dbReference type="AlphaFoldDB" id="A0A0V0GGE7"/>
<reference evidence="1" key="1">
    <citation type="submission" date="2015-12" db="EMBL/GenBank/DDBJ databases">
        <title>Gene expression during late stages of embryo sac development: a critical building block for successful pollen-pistil interactions.</title>
        <authorList>
            <person name="Liu Y."/>
            <person name="Joly V."/>
            <person name="Sabar M."/>
            <person name="Matton D.P."/>
        </authorList>
    </citation>
    <scope>NUCLEOTIDE SEQUENCE</scope>
</reference>
<dbReference type="EMBL" id="GEDG01038998">
    <property type="protein sequence ID" value="JAP07324.1"/>
    <property type="molecule type" value="Transcribed_RNA"/>
</dbReference>
<protein>
    <submittedName>
        <fullName evidence="1">Putative ovule protein</fullName>
    </submittedName>
</protein>
<name>A0A0V0GGE7_SOLCH</name>